<accession>A0AAU7CST6</accession>
<dbReference type="SUPFAM" id="SSF53474">
    <property type="entry name" value="alpha/beta-Hydrolases"/>
    <property type="match status" value="1"/>
</dbReference>
<organism evidence="1">
    <name type="scientific">Singulisphaera sp. Ch08</name>
    <dbReference type="NCBI Taxonomy" id="3120278"/>
    <lineage>
        <taxon>Bacteria</taxon>
        <taxon>Pseudomonadati</taxon>
        <taxon>Planctomycetota</taxon>
        <taxon>Planctomycetia</taxon>
        <taxon>Isosphaerales</taxon>
        <taxon>Isosphaeraceae</taxon>
        <taxon>Singulisphaera</taxon>
    </lineage>
</organism>
<evidence type="ECO:0000313" key="1">
    <source>
        <dbReference type="EMBL" id="XBH07952.1"/>
    </source>
</evidence>
<protein>
    <recommendedName>
        <fullName evidence="2">Alpha/beta hydrolase</fullName>
    </recommendedName>
</protein>
<dbReference type="InterPro" id="IPR029058">
    <property type="entry name" value="AB_hydrolase_fold"/>
</dbReference>
<dbReference type="PANTHER" id="PTHR35560">
    <property type="entry name" value="BLL0132 PROTEIN"/>
    <property type="match status" value="1"/>
</dbReference>
<dbReference type="Gene3D" id="3.40.50.1820">
    <property type="entry name" value="alpha/beta hydrolase"/>
    <property type="match status" value="1"/>
</dbReference>
<dbReference type="EMBL" id="CP155447">
    <property type="protein sequence ID" value="XBH07952.1"/>
    <property type="molecule type" value="Genomic_DNA"/>
</dbReference>
<reference evidence="1" key="1">
    <citation type="submission" date="2024-05" db="EMBL/GenBank/DDBJ databases">
        <title>Planctomycetes of the genus Singulisphaera possess chitinolytic capabilities.</title>
        <authorList>
            <person name="Ivanova A."/>
        </authorList>
    </citation>
    <scope>NUCLEOTIDE SEQUENCE</scope>
    <source>
        <strain evidence="1">Ch08T</strain>
    </source>
</reference>
<dbReference type="AlphaFoldDB" id="A0AAU7CST6"/>
<name>A0AAU7CST6_9BACT</name>
<dbReference type="RefSeq" id="WP_406700788.1">
    <property type="nucleotide sequence ID" value="NZ_CP155447.1"/>
</dbReference>
<evidence type="ECO:0008006" key="2">
    <source>
        <dbReference type="Google" id="ProtNLM"/>
    </source>
</evidence>
<sequence>MSILLLACLTIGQGSIPAGSAKLSLDLPAAKMEVFTYKPANYRDGAMLMVFHGMLRNADEYRDHARAMGDRFGMLVVAPRFDAAQFGKGKYQQGGLFEGNKLAPRENWAWNVVPQIANQIREQENRPDMPYYLIGHSAGGQFLVRLSAFVPTEATRIVAANPGSDLFPTPDLPYPYGFGGLPSSLVNEELLRDYLARPLTLYLGSADTVRDEDLDISSEADKQGQTRYERGKNAYRTAQKLARSKGWDFHWRLVEAPGVGHDHEAMFNASACRDALFESN</sequence>
<gene>
    <name evidence="1" type="ORF">V5E97_18540</name>
</gene>
<proteinExistence type="predicted"/>
<dbReference type="PANTHER" id="PTHR35560:SF3">
    <property type="entry name" value="PEPTIDASE S9 PROLYL OLIGOPEPTIDASE CATALYTIC DOMAIN-CONTAINING PROTEIN"/>
    <property type="match status" value="1"/>
</dbReference>